<dbReference type="EMBL" id="JAIMJC010000002">
    <property type="protein sequence ID" value="KAH0530466.1"/>
    <property type="molecule type" value="Genomic_DNA"/>
</dbReference>
<dbReference type="AlphaFoldDB" id="A0A9P8KXQ5"/>
<evidence type="ECO:0000313" key="2">
    <source>
        <dbReference type="Proteomes" id="UP000826573"/>
    </source>
</evidence>
<comment type="caution">
    <text evidence="1">The sequence shown here is derived from an EMBL/GenBank/DDBJ whole genome shotgun (WGS) entry which is preliminary data.</text>
</comment>
<reference evidence="1 2" key="1">
    <citation type="submission" date="2021-08" db="EMBL/GenBank/DDBJ databases">
        <title>The highly contiguous genome resource for Trichoderma semiorbis FJ059, a fungal antagonistic to plant pathogens.</title>
        <authorList>
            <person name="Liu T."/>
        </authorList>
    </citation>
    <scope>NUCLEOTIDE SEQUENCE [LARGE SCALE GENOMIC DNA]</scope>
    <source>
        <strain evidence="1 2">FJ059</strain>
    </source>
</reference>
<sequence>MTLGDPNKGVDVDKFVTAVFGIDVNEVEKLIDEAIESHIADHLVSMTRLALRSTLNSRDPEAITEEVVETVLGEISNEDDEPGVSSRVKDLLELQGEFAKLNAKIDNLTQYHKTGKWPDN</sequence>
<proteinExistence type="predicted"/>
<protein>
    <submittedName>
        <fullName evidence="1">Uncharacterized protein</fullName>
    </submittedName>
</protein>
<evidence type="ECO:0000313" key="1">
    <source>
        <dbReference type="EMBL" id="KAH0530466.1"/>
    </source>
</evidence>
<dbReference type="Proteomes" id="UP000826573">
    <property type="component" value="Unassembled WGS sequence"/>
</dbReference>
<name>A0A9P8KXQ5_9HYPO</name>
<accession>A0A9P8KXQ5</accession>
<gene>
    <name evidence="1" type="ORF">TsFJ059_005080</name>
</gene>
<keyword evidence="2" id="KW-1185">Reference proteome</keyword>
<organism evidence="1 2">
    <name type="scientific">Trichoderma semiorbis</name>
    <dbReference type="NCBI Taxonomy" id="1491008"/>
    <lineage>
        <taxon>Eukaryota</taxon>
        <taxon>Fungi</taxon>
        <taxon>Dikarya</taxon>
        <taxon>Ascomycota</taxon>
        <taxon>Pezizomycotina</taxon>
        <taxon>Sordariomycetes</taxon>
        <taxon>Hypocreomycetidae</taxon>
        <taxon>Hypocreales</taxon>
        <taxon>Hypocreaceae</taxon>
        <taxon>Trichoderma</taxon>
    </lineage>
</organism>